<proteinExistence type="predicted"/>
<evidence type="ECO:0000313" key="3">
    <source>
        <dbReference type="Proteomes" id="UP001596024"/>
    </source>
</evidence>
<reference evidence="3" key="1">
    <citation type="journal article" date="2019" name="Int. J. Syst. Evol. Microbiol.">
        <title>The Global Catalogue of Microorganisms (GCM) 10K type strain sequencing project: providing services to taxonomists for standard genome sequencing and annotation.</title>
        <authorList>
            <consortium name="The Broad Institute Genomics Platform"/>
            <consortium name="The Broad Institute Genome Sequencing Center for Infectious Disease"/>
            <person name="Wu L."/>
            <person name="Ma J."/>
        </authorList>
    </citation>
    <scope>NUCLEOTIDE SEQUENCE [LARGE SCALE GENOMIC DNA]</scope>
    <source>
        <strain evidence="3">CCUG 62981</strain>
    </source>
</reference>
<keyword evidence="3" id="KW-1185">Reference proteome</keyword>
<keyword evidence="1" id="KW-0732">Signal</keyword>
<feature type="chain" id="PRO_5046359944" evidence="1">
    <location>
        <begin position="25"/>
        <end position="262"/>
    </location>
</feature>
<gene>
    <name evidence="2" type="ORF">ACFPB0_02735</name>
</gene>
<protein>
    <submittedName>
        <fullName evidence="2">Uncharacterized protein</fullName>
    </submittedName>
</protein>
<dbReference type="EMBL" id="JBHSGQ010000001">
    <property type="protein sequence ID" value="MFC4724199.1"/>
    <property type="molecule type" value="Genomic_DNA"/>
</dbReference>
<evidence type="ECO:0000256" key="1">
    <source>
        <dbReference type="SAM" id="SignalP"/>
    </source>
</evidence>
<feature type="signal peptide" evidence="1">
    <location>
        <begin position="1"/>
        <end position="24"/>
    </location>
</feature>
<sequence length="262" mass="28072">MRGSWAIAACAPLLAAVLAGEAQAGAWTQKRGDGILLTGYSTHWLVAPGGTRLRKSEVSFYAEYGLLDRVTLVGRLALQSLNETRAAPDDVSDSAFRSALIAIGGTEAGLRFKLLEAGPWALSTQLSRTFESAGENRNNQRFGTGGGDVEVRLLAGRGFGRDSFVDVQIARRSLAERGGEEWRLDTAIGVPVSLRWRVMAETFSVSAGSRPGIPAYSGHRTQISAIYDAPAGFSISAGILATLQTENSARETAGLVRLWRRF</sequence>
<comment type="caution">
    <text evidence="2">The sequence shown here is derived from an EMBL/GenBank/DDBJ whole genome shotgun (WGS) entry which is preliminary data.</text>
</comment>
<name>A0ABV9N9L9_9PROT</name>
<dbReference type="Proteomes" id="UP001596024">
    <property type="component" value="Unassembled WGS sequence"/>
</dbReference>
<evidence type="ECO:0000313" key="2">
    <source>
        <dbReference type="EMBL" id="MFC4724199.1"/>
    </source>
</evidence>
<organism evidence="2 3">
    <name type="scientific">Glycocaulis abyssi</name>
    <dbReference type="NCBI Taxonomy" id="1433403"/>
    <lineage>
        <taxon>Bacteria</taxon>
        <taxon>Pseudomonadati</taxon>
        <taxon>Pseudomonadota</taxon>
        <taxon>Alphaproteobacteria</taxon>
        <taxon>Maricaulales</taxon>
        <taxon>Maricaulaceae</taxon>
        <taxon>Glycocaulis</taxon>
    </lineage>
</organism>
<accession>A0ABV9N9L9</accession>
<dbReference type="RefSeq" id="WP_371394879.1">
    <property type="nucleotide sequence ID" value="NZ_CP163421.1"/>
</dbReference>